<gene>
    <name evidence="2" type="ORF">F6X51_09140</name>
</gene>
<sequence>MSAGIVKRSVMIAGHRTSVSLEEPFWRALREIAAAREQSVQALIGTIDAGRAGQNLSSAIRVFVLDAVREAAPA</sequence>
<dbReference type="RefSeq" id="WP_150962934.1">
    <property type="nucleotide sequence ID" value="NZ_VZZJ01000006.1"/>
</dbReference>
<organism evidence="2 3">
    <name type="scientific">Methylobacterium planeticum</name>
    <dbReference type="NCBI Taxonomy" id="2615211"/>
    <lineage>
        <taxon>Bacteria</taxon>
        <taxon>Pseudomonadati</taxon>
        <taxon>Pseudomonadota</taxon>
        <taxon>Alphaproteobacteria</taxon>
        <taxon>Hyphomicrobiales</taxon>
        <taxon>Methylobacteriaceae</taxon>
        <taxon>Methylobacterium</taxon>
    </lineage>
</organism>
<keyword evidence="3" id="KW-1185">Reference proteome</keyword>
<dbReference type="Pfam" id="PF13467">
    <property type="entry name" value="RHH_4"/>
    <property type="match status" value="1"/>
</dbReference>
<reference evidence="2 3" key="1">
    <citation type="submission" date="2019-09" db="EMBL/GenBank/DDBJ databases">
        <title>YIM 132548 draft genome.</title>
        <authorList>
            <person name="Jiang L."/>
        </authorList>
    </citation>
    <scope>NUCLEOTIDE SEQUENCE [LARGE SCALE GENOMIC DNA]</scope>
    <source>
        <strain evidence="2 3">YIM 132548</strain>
    </source>
</reference>
<dbReference type="EMBL" id="VZZJ01000006">
    <property type="protein sequence ID" value="KAB1073891.1"/>
    <property type="molecule type" value="Genomic_DNA"/>
</dbReference>
<dbReference type="Proteomes" id="UP000441523">
    <property type="component" value="Unassembled WGS sequence"/>
</dbReference>
<accession>A0A6N6MXG8</accession>
<comment type="caution">
    <text evidence="2">The sequence shown here is derived from an EMBL/GenBank/DDBJ whole genome shotgun (WGS) entry which is preliminary data.</text>
</comment>
<evidence type="ECO:0000313" key="3">
    <source>
        <dbReference type="Proteomes" id="UP000441523"/>
    </source>
</evidence>
<dbReference type="InterPro" id="IPR038268">
    <property type="entry name" value="RHH_sf"/>
</dbReference>
<dbReference type="AlphaFoldDB" id="A0A6N6MXG8"/>
<evidence type="ECO:0000259" key="1">
    <source>
        <dbReference type="Pfam" id="PF13467"/>
    </source>
</evidence>
<protein>
    <submittedName>
        <fullName evidence="2">Ribbon-helix-helix domain-containing protein</fullName>
    </submittedName>
</protein>
<name>A0A6N6MXG8_9HYPH</name>
<feature type="domain" description="Ribbon-helix-helix" evidence="1">
    <location>
        <begin position="6"/>
        <end position="67"/>
    </location>
</feature>
<dbReference type="InterPro" id="IPR027373">
    <property type="entry name" value="RHH_dom"/>
</dbReference>
<evidence type="ECO:0000313" key="2">
    <source>
        <dbReference type="EMBL" id="KAB1073891.1"/>
    </source>
</evidence>
<proteinExistence type="predicted"/>
<dbReference type="Gene3D" id="1.10.3990.20">
    <property type="entry name" value="protein bp1543"/>
    <property type="match status" value="1"/>
</dbReference>